<gene>
    <name evidence="1" type="ORF">BWY04_01152</name>
</gene>
<evidence type="ECO:0000313" key="1">
    <source>
        <dbReference type="EMBL" id="OQB40888.1"/>
    </source>
</evidence>
<comment type="caution">
    <text evidence="1">The sequence shown here is derived from an EMBL/GenBank/DDBJ whole genome shotgun (WGS) entry which is preliminary data.</text>
</comment>
<dbReference type="AlphaFoldDB" id="A0A1V5ZLF7"/>
<name>A0A1V5ZLF7_9BACT</name>
<sequence>MFLSLAGNRFHIVYFKLSQSLNSSKVWIVPFPKVLVPKSLAPACSCKAVAIISPALAVIQSIKTTVFIHSNSPNHLE</sequence>
<accession>A0A1V5ZLF7</accession>
<organism evidence="1">
    <name type="scientific">candidate division CPR1 bacterium ADurb.Bin160</name>
    <dbReference type="NCBI Taxonomy" id="1852826"/>
    <lineage>
        <taxon>Bacteria</taxon>
        <taxon>candidate division CPR1</taxon>
    </lineage>
</organism>
<dbReference type="Proteomes" id="UP000485621">
    <property type="component" value="Unassembled WGS sequence"/>
</dbReference>
<reference evidence="1" key="1">
    <citation type="submission" date="2017-02" db="EMBL/GenBank/DDBJ databases">
        <title>Delving into the versatile metabolic prowess of the omnipresent phylum Bacteroidetes.</title>
        <authorList>
            <person name="Nobu M.K."/>
            <person name="Mei R."/>
            <person name="Narihiro T."/>
            <person name="Kuroda K."/>
            <person name="Liu W.-T."/>
        </authorList>
    </citation>
    <scope>NUCLEOTIDE SEQUENCE</scope>
    <source>
        <strain evidence="1">ADurb.Bin160</strain>
    </source>
</reference>
<dbReference type="EMBL" id="MWDB01000029">
    <property type="protein sequence ID" value="OQB40888.1"/>
    <property type="molecule type" value="Genomic_DNA"/>
</dbReference>
<proteinExistence type="predicted"/>
<protein>
    <submittedName>
        <fullName evidence="1">Uncharacterized protein</fullName>
    </submittedName>
</protein>